<keyword evidence="1" id="KW-1133">Transmembrane helix</keyword>
<feature type="transmembrane region" description="Helical" evidence="1">
    <location>
        <begin position="166"/>
        <end position="186"/>
    </location>
</feature>
<evidence type="ECO:0000256" key="1">
    <source>
        <dbReference type="SAM" id="Phobius"/>
    </source>
</evidence>
<dbReference type="PANTHER" id="PTHR36111">
    <property type="entry name" value="INNER MEMBRANE PROTEIN-RELATED"/>
    <property type="match status" value="1"/>
</dbReference>
<feature type="transmembrane region" description="Helical" evidence="1">
    <location>
        <begin position="6"/>
        <end position="23"/>
    </location>
</feature>
<comment type="caution">
    <text evidence="2">The sequence shown here is derived from an EMBL/GenBank/DDBJ whole genome shotgun (WGS) entry which is preliminary data.</text>
</comment>
<evidence type="ECO:0000313" key="3">
    <source>
        <dbReference type="Proteomes" id="UP000005017"/>
    </source>
</evidence>
<dbReference type="STRING" id="679192.HMPREF9013_0054"/>
<feature type="transmembrane region" description="Helical" evidence="1">
    <location>
        <begin position="198"/>
        <end position="215"/>
    </location>
</feature>
<gene>
    <name evidence="2" type="ORF">HMPREF9013_0054</name>
</gene>
<dbReference type="AlphaFoldDB" id="D2MN38"/>
<organism evidence="2 3">
    <name type="scientific">Bulleidia extructa W1219</name>
    <dbReference type="NCBI Taxonomy" id="679192"/>
    <lineage>
        <taxon>Bacteria</taxon>
        <taxon>Bacillati</taxon>
        <taxon>Bacillota</taxon>
        <taxon>Erysipelotrichia</taxon>
        <taxon>Erysipelotrichales</taxon>
        <taxon>Erysipelotrichaceae</taxon>
        <taxon>Bulleidia</taxon>
    </lineage>
</organism>
<dbReference type="EMBL" id="ADFR01000003">
    <property type="protein sequence ID" value="EFC05860.1"/>
    <property type="molecule type" value="Genomic_DNA"/>
</dbReference>
<feature type="transmembrane region" description="Helical" evidence="1">
    <location>
        <begin position="35"/>
        <end position="56"/>
    </location>
</feature>
<name>D2MN38_9FIRM</name>
<feature type="transmembrane region" description="Helical" evidence="1">
    <location>
        <begin position="110"/>
        <end position="129"/>
    </location>
</feature>
<dbReference type="Proteomes" id="UP000005017">
    <property type="component" value="Unassembled WGS sequence"/>
</dbReference>
<feature type="transmembrane region" description="Helical" evidence="1">
    <location>
        <begin position="68"/>
        <end position="89"/>
    </location>
</feature>
<dbReference type="Pfam" id="PF04474">
    <property type="entry name" value="DUF554"/>
    <property type="match status" value="1"/>
</dbReference>
<keyword evidence="1" id="KW-0812">Transmembrane</keyword>
<dbReference type="PANTHER" id="PTHR36111:SF2">
    <property type="entry name" value="INNER MEMBRANE PROTEIN"/>
    <property type="match status" value="1"/>
</dbReference>
<keyword evidence="1" id="KW-0472">Membrane</keyword>
<feature type="transmembrane region" description="Helical" evidence="1">
    <location>
        <begin position="141"/>
        <end position="159"/>
    </location>
</feature>
<evidence type="ECO:0008006" key="4">
    <source>
        <dbReference type="Google" id="ProtNLM"/>
    </source>
</evidence>
<keyword evidence="3" id="KW-1185">Reference proteome</keyword>
<evidence type="ECO:0000313" key="2">
    <source>
        <dbReference type="EMBL" id="EFC05860.1"/>
    </source>
</evidence>
<dbReference type="InterPro" id="IPR007563">
    <property type="entry name" value="DUF554"/>
</dbReference>
<sequence>MFAMGTVIDTALGLLGGIIGIICGPRLNKNLQEALLTVVGISLIILGLSNVFTGMIYLEGNHLRTQNIMLLLAGLPLGTLIGELFHIQNLLEHLAEFIKKKTGNVKDPQFVQAFLATTCMIAIGAMGILGCVQDALGGDHSLLIGKGIIDLILVALMSASLGKGAIFANVPMFLLQIGLTALFSLFGDMIYPSTLNRLTLMGGVLIMCIGLNVAFDKKIRVMNLLPALVIALFWPW</sequence>
<accession>D2MN38</accession>
<dbReference type="eggNOG" id="COG1811">
    <property type="taxonomic scope" value="Bacteria"/>
</dbReference>
<reference evidence="3" key="1">
    <citation type="submission" date="2009-12" db="EMBL/GenBank/DDBJ databases">
        <title>Sequence of Clostridiales genomosp. BVAB3 str. UPII9-5.</title>
        <authorList>
            <person name="Madupu R."/>
            <person name="Durkin A.S."/>
            <person name="Torralba M."/>
            <person name="Methe B."/>
            <person name="Sutton G.G."/>
            <person name="Strausberg R.L."/>
            <person name="Nelson K.E."/>
        </authorList>
    </citation>
    <scope>NUCLEOTIDE SEQUENCE [LARGE SCALE GENOMIC DNA]</scope>
    <source>
        <strain evidence="3">W1219</strain>
    </source>
</reference>
<protein>
    <recommendedName>
        <fullName evidence="4">DUF554 domain-containing protein</fullName>
    </recommendedName>
</protein>
<proteinExistence type="predicted"/>